<evidence type="ECO:0000313" key="8">
    <source>
        <dbReference type="Proteomes" id="UP001293593"/>
    </source>
</evidence>
<accession>A0AAE1JK16</accession>
<feature type="region of interest" description="Disordered" evidence="6">
    <location>
        <begin position="1"/>
        <end position="40"/>
    </location>
</feature>
<name>A0AAE1JK16_9FABA</name>
<reference evidence="7" key="1">
    <citation type="submission" date="2023-10" db="EMBL/GenBank/DDBJ databases">
        <title>Chromosome-level genome of the transformable northern wattle, Acacia crassicarpa.</title>
        <authorList>
            <person name="Massaro I."/>
            <person name="Sinha N.R."/>
            <person name="Poethig S."/>
            <person name="Leichty A.R."/>
        </authorList>
    </citation>
    <scope>NUCLEOTIDE SEQUENCE</scope>
    <source>
        <strain evidence="7">Acra3RX</strain>
        <tissue evidence="7">Leaf</tissue>
    </source>
</reference>
<dbReference type="PANTHER" id="PTHR11652">
    <property type="entry name" value="30S RIBOSOMAL PROTEIN S12 FAMILY MEMBER"/>
    <property type="match status" value="1"/>
</dbReference>
<evidence type="ECO:0000256" key="1">
    <source>
        <dbReference type="ARBA" id="ARBA00005657"/>
    </source>
</evidence>
<comment type="function">
    <text evidence="5">With S4 and S5 plays an important role in translational accuracy. Located at the interface of the 30S and 50S subunits.</text>
</comment>
<dbReference type="EMBL" id="JAWXYG010000006">
    <property type="protein sequence ID" value="KAK4269792.1"/>
    <property type="molecule type" value="Genomic_DNA"/>
</dbReference>
<comment type="subunit">
    <text evidence="2">Part of the 30S ribosomal subunit.</text>
</comment>
<evidence type="ECO:0000256" key="4">
    <source>
        <dbReference type="ARBA" id="ARBA00023274"/>
    </source>
</evidence>
<dbReference type="SUPFAM" id="SSF50249">
    <property type="entry name" value="Nucleic acid-binding proteins"/>
    <property type="match status" value="1"/>
</dbReference>
<evidence type="ECO:0000256" key="5">
    <source>
        <dbReference type="ARBA" id="ARBA00024830"/>
    </source>
</evidence>
<dbReference type="Proteomes" id="UP001293593">
    <property type="component" value="Unassembled WGS sequence"/>
</dbReference>
<dbReference type="Pfam" id="PF00164">
    <property type="entry name" value="Ribosom_S12_S23"/>
    <property type="match status" value="1"/>
</dbReference>
<dbReference type="Gene3D" id="2.40.50.140">
    <property type="entry name" value="Nucleic acid-binding proteins"/>
    <property type="match status" value="1"/>
</dbReference>
<dbReference type="GO" id="GO:0015935">
    <property type="term" value="C:small ribosomal subunit"/>
    <property type="evidence" value="ECO:0007669"/>
    <property type="project" value="InterPro"/>
</dbReference>
<keyword evidence="3" id="KW-0689">Ribosomal protein</keyword>
<feature type="region of interest" description="Disordered" evidence="6">
    <location>
        <begin position="69"/>
        <end position="102"/>
    </location>
</feature>
<dbReference type="PRINTS" id="PR01034">
    <property type="entry name" value="RIBOSOMALS12"/>
</dbReference>
<dbReference type="AlphaFoldDB" id="A0AAE1JK16"/>
<dbReference type="PROSITE" id="PS00055">
    <property type="entry name" value="RIBOSOMAL_S12"/>
    <property type="match status" value="1"/>
</dbReference>
<dbReference type="InterPro" id="IPR012340">
    <property type="entry name" value="NA-bd_OB-fold"/>
</dbReference>
<proteinExistence type="inferred from homology"/>
<keyword evidence="8" id="KW-1185">Reference proteome</keyword>
<keyword evidence="4" id="KW-0687">Ribonucleoprotein</keyword>
<dbReference type="InterPro" id="IPR006032">
    <property type="entry name" value="Ribosomal_uS12"/>
</dbReference>
<evidence type="ECO:0000313" key="7">
    <source>
        <dbReference type="EMBL" id="KAK4269792.1"/>
    </source>
</evidence>
<dbReference type="InterPro" id="IPR005679">
    <property type="entry name" value="Ribosomal_uS12_bac"/>
</dbReference>
<comment type="caution">
    <text evidence="7">The sequence shown here is derived from an EMBL/GenBank/DDBJ whole genome shotgun (WGS) entry which is preliminary data.</text>
</comment>
<sequence>MPTLNQLIRNGRKEKRCPQKQGVCPSVSMRTPKKPNSAPRKIAKVQLSNIKETRGGVATAYLGLGRRWSETEQSEVRRKRRRRAGEYERRRSRRRSAVKTEERLQRKGISDLGKAARVKCCTISWEGENENEEK</sequence>
<comment type="similarity">
    <text evidence="1">Belongs to the universal ribosomal protein uS12 family.</text>
</comment>
<gene>
    <name evidence="7" type="ORF">QN277_022901</name>
</gene>
<evidence type="ECO:0000256" key="3">
    <source>
        <dbReference type="ARBA" id="ARBA00022980"/>
    </source>
</evidence>
<evidence type="ECO:0000256" key="2">
    <source>
        <dbReference type="ARBA" id="ARBA00011458"/>
    </source>
</evidence>
<dbReference type="GO" id="GO:0006412">
    <property type="term" value="P:translation"/>
    <property type="evidence" value="ECO:0007669"/>
    <property type="project" value="InterPro"/>
</dbReference>
<protein>
    <submittedName>
        <fullName evidence="7">Uncharacterized protein</fullName>
    </submittedName>
</protein>
<evidence type="ECO:0000256" key="6">
    <source>
        <dbReference type="SAM" id="MobiDB-lite"/>
    </source>
</evidence>
<dbReference type="GO" id="GO:0003735">
    <property type="term" value="F:structural constituent of ribosome"/>
    <property type="evidence" value="ECO:0007669"/>
    <property type="project" value="InterPro"/>
</dbReference>
<organism evidence="7 8">
    <name type="scientific">Acacia crassicarpa</name>
    <name type="common">northern wattle</name>
    <dbReference type="NCBI Taxonomy" id="499986"/>
    <lineage>
        <taxon>Eukaryota</taxon>
        <taxon>Viridiplantae</taxon>
        <taxon>Streptophyta</taxon>
        <taxon>Embryophyta</taxon>
        <taxon>Tracheophyta</taxon>
        <taxon>Spermatophyta</taxon>
        <taxon>Magnoliopsida</taxon>
        <taxon>eudicotyledons</taxon>
        <taxon>Gunneridae</taxon>
        <taxon>Pentapetalae</taxon>
        <taxon>rosids</taxon>
        <taxon>fabids</taxon>
        <taxon>Fabales</taxon>
        <taxon>Fabaceae</taxon>
        <taxon>Caesalpinioideae</taxon>
        <taxon>mimosoid clade</taxon>
        <taxon>Acacieae</taxon>
        <taxon>Acacia</taxon>
    </lineage>
</organism>